<dbReference type="Proteomes" id="UP000198406">
    <property type="component" value="Unassembled WGS sequence"/>
</dbReference>
<dbReference type="EMBL" id="BDSP01000239">
    <property type="protein sequence ID" value="GAX26155.1"/>
    <property type="molecule type" value="Genomic_DNA"/>
</dbReference>
<evidence type="ECO:0000313" key="1">
    <source>
        <dbReference type="EMBL" id="GAX26155.1"/>
    </source>
</evidence>
<dbReference type="AlphaFoldDB" id="A0A1Z5KJ41"/>
<name>A0A1Z5KJ41_FISSO</name>
<sequence length="108" mass="12196">MSDTRSRFGVTNNSLQHDVISWIQHTASLLKPFNVQCSEILWSFGCSFMIFCVHAVCVKEYHNVPPTAVQSLVGSCETFYRCAGRSSGKGNPVTFQWKVERKSFQFPA</sequence>
<organism evidence="1 2">
    <name type="scientific">Fistulifera solaris</name>
    <name type="common">Oleaginous diatom</name>
    <dbReference type="NCBI Taxonomy" id="1519565"/>
    <lineage>
        <taxon>Eukaryota</taxon>
        <taxon>Sar</taxon>
        <taxon>Stramenopiles</taxon>
        <taxon>Ochrophyta</taxon>
        <taxon>Bacillariophyta</taxon>
        <taxon>Bacillariophyceae</taxon>
        <taxon>Bacillariophycidae</taxon>
        <taxon>Naviculales</taxon>
        <taxon>Naviculaceae</taxon>
        <taxon>Fistulifera</taxon>
    </lineage>
</organism>
<dbReference type="InParanoid" id="A0A1Z5KJ41"/>
<gene>
    <name evidence="1" type="ORF">FisN_18Hu271</name>
</gene>
<accession>A0A1Z5KJ41</accession>
<evidence type="ECO:0000313" key="2">
    <source>
        <dbReference type="Proteomes" id="UP000198406"/>
    </source>
</evidence>
<keyword evidence="2" id="KW-1185">Reference proteome</keyword>
<comment type="caution">
    <text evidence="1">The sequence shown here is derived from an EMBL/GenBank/DDBJ whole genome shotgun (WGS) entry which is preliminary data.</text>
</comment>
<reference evidence="1 2" key="1">
    <citation type="journal article" date="2015" name="Plant Cell">
        <title>Oil accumulation by the oleaginous diatom Fistulifera solaris as revealed by the genome and transcriptome.</title>
        <authorList>
            <person name="Tanaka T."/>
            <person name="Maeda Y."/>
            <person name="Veluchamy A."/>
            <person name="Tanaka M."/>
            <person name="Abida H."/>
            <person name="Marechal E."/>
            <person name="Bowler C."/>
            <person name="Muto M."/>
            <person name="Sunaga Y."/>
            <person name="Tanaka M."/>
            <person name="Yoshino T."/>
            <person name="Taniguchi T."/>
            <person name="Fukuda Y."/>
            <person name="Nemoto M."/>
            <person name="Matsumoto M."/>
            <person name="Wong P.S."/>
            <person name="Aburatani S."/>
            <person name="Fujibuchi W."/>
        </authorList>
    </citation>
    <scope>NUCLEOTIDE SEQUENCE [LARGE SCALE GENOMIC DNA]</scope>
    <source>
        <strain evidence="1 2">JPCC DA0580</strain>
    </source>
</reference>
<protein>
    <submittedName>
        <fullName evidence="1">Uncharacterized protein</fullName>
    </submittedName>
</protein>
<proteinExistence type="predicted"/>